<evidence type="ECO:0000313" key="13">
    <source>
        <dbReference type="EMBL" id="KIW01693.1"/>
    </source>
</evidence>
<evidence type="ECO:0000256" key="8">
    <source>
        <dbReference type="ARBA" id="ARBA00048367"/>
    </source>
</evidence>
<keyword evidence="2 10" id="KW-0723">Serine/threonine-protein kinase</keyword>
<evidence type="ECO:0000256" key="6">
    <source>
        <dbReference type="ARBA" id="ARBA00022840"/>
    </source>
</evidence>
<keyword evidence="6 9" id="KW-0067">ATP-binding</keyword>
<comment type="catalytic activity">
    <reaction evidence="8">
        <text>L-seryl-[protein] + ATP = O-phospho-L-seryl-[protein] + ADP + H(+)</text>
        <dbReference type="Rhea" id="RHEA:17989"/>
        <dbReference type="Rhea" id="RHEA-COMP:9863"/>
        <dbReference type="Rhea" id="RHEA-COMP:11604"/>
        <dbReference type="ChEBI" id="CHEBI:15378"/>
        <dbReference type="ChEBI" id="CHEBI:29999"/>
        <dbReference type="ChEBI" id="CHEBI:30616"/>
        <dbReference type="ChEBI" id="CHEBI:83421"/>
        <dbReference type="ChEBI" id="CHEBI:456216"/>
        <dbReference type="EC" id="2.7.11.22"/>
    </reaction>
</comment>
<dbReference type="SMART" id="SM00220">
    <property type="entry name" value="S_TKc"/>
    <property type="match status" value="1"/>
</dbReference>
<dbReference type="OrthoDB" id="1732493at2759"/>
<dbReference type="RefSeq" id="XP_016211562.1">
    <property type="nucleotide sequence ID" value="XM_016360576.1"/>
</dbReference>
<dbReference type="Gene3D" id="3.30.200.20">
    <property type="entry name" value="Phosphorylase Kinase, domain 1"/>
    <property type="match status" value="1"/>
</dbReference>
<evidence type="ECO:0000256" key="10">
    <source>
        <dbReference type="RuleBase" id="RU000304"/>
    </source>
</evidence>
<feature type="region of interest" description="Disordered" evidence="11">
    <location>
        <begin position="1"/>
        <end position="21"/>
    </location>
</feature>
<dbReference type="GO" id="GO:0004693">
    <property type="term" value="F:cyclin-dependent protein serine/threonine kinase activity"/>
    <property type="evidence" value="ECO:0007669"/>
    <property type="project" value="UniProtKB-EC"/>
</dbReference>
<comment type="similarity">
    <text evidence="1">Belongs to the protein kinase superfamily. CMGC Ser/Thr protein kinase family. CDC2/CDKX subfamily.</text>
</comment>
<feature type="domain" description="Protein kinase" evidence="12">
    <location>
        <begin position="64"/>
        <end position="359"/>
    </location>
</feature>
<name>A0A0D2A4H8_9PEZI</name>
<dbReference type="PROSITE" id="PS00108">
    <property type="entry name" value="PROTEIN_KINASE_ST"/>
    <property type="match status" value="1"/>
</dbReference>
<evidence type="ECO:0000256" key="11">
    <source>
        <dbReference type="SAM" id="MobiDB-lite"/>
    </source>
</evidence>
<dbReference type="PROSITE" id="PS00107">
    <property type="entry name" value="PROTEIN_KINASE_ATP"/>
    <property type="match status" value="1"/>
</dbReference>
<comment type="catalytic activity">
    <reaction evidence="7">
        <text>L-threonyl-[protein] + ATP = O-phospho-L-threonyl-[protein] + ADP + H(+)</text>
        <dbReference type="Rhea" id="RHEA:46608"/>
        <dbReference type="Rhea" id="RHEA-COMP:11060"/>
        <dbReference type="Rhea" id="RHEA-COMP:11605"/>
        <dbReference type="ChEBI" id="CHEBI:15378"/>
        <dbReference type="ChEBI" id="CHEBI:30013"/>
        <dbReference type="ChEBI" id="CHEBI:30616"/>
        <dbReference type="ChEBI" id="CHEBI:61977"/>
        <dbReference type="ChEBI" id="CHEBI:456216"/>
        <dbReference type="EC" id="2.7.11.22"/>
    </reaction>
</comment>
<protein>
    <recommendedName>
        <fullName evidence="12">Protein kinase domain-containing protein</fullName>
    </recommendedName>
</protein>
<keyword evidence="14" id="KW-1185">Reference proteome</keyword>
<dbReference type="Proteomes" id="UP000053259">
    <property type="component" value="Unassembled WGS sequence"/>
</dbReference>
<gene>
    <name evidence="13" type="ORF">PV09_06874</name>
</gene>
<evidence type="ECO:0000256" key="3">
    <source>
        <dbReference type="ARBA" id="ARBA00022679"/>
    </source>
</evidence>
<dbReference type="InterPro" id="IPR000719">
    <property type="entry name" value="Prot_kinase_dom"/>
</dbReference>
<evidence type="ECO:0000256" key="1">
    <source>
        <dbReference type="ARBA" id="ARBA00006485"/>
    </source>
</evidence>
<reference evidence="13 14" key="1">
    <citation type="submission" date="2015-01" db="EMBL/GenBank/DDBJ databases">
        <title>The Genome Sequence of Ochroconis gallopava CBS43764.</title>
        <authorList>
            <consortium name="The Broad Institute Genomics Platform"/>
            <person name="Cuomo C."/>
            <person name="de Hoog S."/>
            <person name="Gorbushina A."/>
            <person name="Stielow B."/>
            <person name="Teixiera M."/>
            <person name="Abouelleil A."/>
            <person name="Chapman S.B."/>
            <person name="Priest M."/>
            <person name="Young S.K."/>
            <person name="Wortman J."/>
            <person name="Nusbaum C."/>
            <person name="Birren B."/>
        </authorList>
    </citation>
    <scope>NUCLEOTIDE SEQUENCE [LARGE SCALE GENOMIC DNA]</scope>
    <source>
        <strain evidence="13 14">CBS 43764</strain>
    </source>
</reference>
<feature type="compositionally biased region" description="Low complexity" evidence="11">
    <location>
        <begin position="12"/>
        <end position="21"/>
    </location>
</feature>
<organism evidence="13 14">
    <name type="scientific">Verruconis gallopava</name>
    <dbReference type="NCBI Taxonomy" id="253628"/>
    <lineage>
        <taxon>Eukaryota</taxon>
        <taxon>Fungi</taxon>
        <taxon>Dikarya</taxon>
        <taxon>Ascomycota</taxon>
        <taxon>Pezizomycotina</taxon>
        <taxon>Dothideomycetes</taxon>
        <taxon>Pleosporomycetidae</taxon>
        <taxon>Venturiales</taxon>
        <taxon>Sympoventuriaceae</taxon>
        <taxon>Verruconis</taxon>
    </lineage>
</organism>
<dbReference type="EMBL" id="KN847553">
    <property type="protein sequence ID" value="KIW01693.1"/>
    <property type="molecule type" value="Genomic_DNA"/>
</dbReference>
<proteinExistence type="inferred from homology"/>
<dbReference type="InParanoid" id="A0A0D2A4H8"/>
<dbReference type="HOGENOM" id="CLU_000288_181_6_1"/>
<dbReference type="GO" id="GO:0005737">
    <property type="term" value="C:cytoplasm"/>
    <property type="evidence" value="ECO:0007669"/>
    <property type="project" value="TreeGrafter"/>
</dbReference>
<dbReference type="AlphaFoldDB" id="A0A0D2A4H8"/>
<dbReference type="PANTHER" id="PTHR24056:SF0">
    <property type="entry name" value="CYCLIN-DEPENDENT KINASE 7"/>
    <property type="match status" value="1"/>
</dbReference>
<dbReference type="GO" id="GO:0005524">
    <property type="term" value="F:ATP binding"/>
    <property type="evidence" value="ECO:0007669"/>
    <property type="project" value="UniProtKB-UniRule"/>
</dbReference>
<sequence>MARSPAVASPGARPSKLPAAKAKPIAAVQALDLKSAASSPRGSDDEAAPEDLAERLNWEEKHKYVKEKAIGEGTYAKVYRGHLRTDPKTLVAIKKIKIIEEFKDGIAPAAFRECKYLSELSHPNIIHLLGVFTSKDQNINLVLEYLPMGDLEAIIKAKNELRYGAADIKAWMLMVNRAVWWCHENHILHRDIKPNNIFVAADGTLKLADFGLARSMVDPDPNRPMTTNVITMFYRPPELLYETRFYSGKVDVWSVACVHAELLRGDFFLPAEREIQLLSLIQDVFGHPTERNWPGVSKLPRWSELTGNSAQFTPLKTKSQLMSTWRTSDEIEGDLLYHMFQLDPQKRYSARQVLEHAYWTAKPRPTETKNLPKKGGGEEKLGEDLKRKGGEIDTGERFDKVARRLDFGA</sequence>
<evidence type="ECO:0000256" key="5">
    <source>
        <dbReference type="ARBA" id="ARBA00022777"/>
    </source>
</evidence>
<evidence type="ECO:0000256" key="2">
    <source>
        <dbReference type="ARBA" id="ARBA00022527"/>
    </source>
</evidence>
<evidence type="ECO:0000313" key="14">
    <source>
        <dbReference type="Proteomes" id="UP000053259"/>
    </source>
</evidence>
<dbReference type="PANTHER" id="PTHR24056">
    <property type="entry name" value="CELL DIVISION PROTEIN KINASE"/>
    <property type="match status" value="1"/>
</dbReference>
<dbReference type="PROSITE" id="PS50011">
    <property type="entry name" value="PROTEIN_KINASE_DOM"/>
    <property type="match status" value="1"/>
</dbReference>
<dbReference type="SUPFAM" id="SSF56112">
    <property type="entry name" value="Protein kinase-like (PK-like)"/>
    <property type="match status" value="1"/>
</dbReference>
<dbReference type="Pfam" id="PF00069">
    <property type="entry name" value="Pkinase"/>
    <property type="match status" value="1"/>
</dbReference>
<dbReference type="GO" id="GO:0008353">
    <property type="term" value="F:RNA polymerase II CTD heptapeptide repeat kinase activity"/>
    <property type="evidence" value="ECO:0007669"/>
    <property type="project" value="TreeGrafter"/>
</dbReference>
<evidence type="ECO:0000259" key="12">
    <source>
        <dbReference type="PROSITE" id="PS50011"/>
    </source>
</evidence>
<feature type="compositionally biased region" description="Basic and acidic residues" evidence="11">
    <location>
        <begin position="375"/>
        <end position="393"/>
    </location>
</feature>
<evidence type="ECO:0000256" key="9">
    <source>
        <dbReference type="PROSITE-ProRule" id="PRU10141"/>
    </source>
</evidence>
<keyword evidence="4 9" id="KW-0547">Nucleotide-binding</keyword>
<dbReference type="GO" id="GO:0045944">
    <property type="term" value="P:positive regulation of transcription by RNA polymerase II"/>
    <property type="evidence" value="ECO:0007669"/>
    <property type="project" value="TreeGrafter"/>
</dbReference>
<evidence type="ECO:0000256" key="4">
    <source>
        <dbReference type="ARBA" id="ARBA00022741"/>
    </source>
</evidence>
<feature type="region of interest" description="Disordered" evidence="11">
    <location>
        <begin position="364"/>
        <end position="393"/>
    </location>
</feature>
<dbReference type="FunCoup" id="A0A0D2A4H8">
    <property type="interactions" value="1008"/>
</dbReference>
<keyword evidence="3" id="KW-0808">Transferase</keyword>
<feature type="binding site" evidence="9">
    <location>
        <position position="95"/>
    </location>
    <ligand>
        <name>ATP</name>
        <dbReference type="ChEBI" id="CHEBI:30616"/>
    </ligand>
</feature>
<evidence type="ECO:0000256" key="7">
    <source>
        <dbReference type="ARBA" id="ARBA00047811"/>
    </source>
</evidence>
<dbReference type="InterPro" id="IPR017441">
    <property type="entry name" value="Protein_kinase_ATP_BS"/>
</dbReference>
<dbReference type="InterPro" id="IPR050108">
    <property type="entry name" value="CDK"/>
</dbReference>
<dbReference type="InterPro" id="IPR011009">
    <property type="entry name" value="Kinase-like_dom_sf"/>
</dbReference>
<accession>A0A0D2A4H8</accession>
<dbReference type="FunFam" id="1.10.510.10:FF:000624">
    <property type="entry name" value="Mitogen-activated protein kinase"/>
    <property type="match status" value="1"/>
</dbReference>
<dbReference type="VEuPathDB" id="FungiDB:PV09_06874"/>
<dbReference type="GO" id="GO:0070985">
    <property type="term" value="C:transcription factor TFIIK complex"/>
    <property type="evidence" value="ECO:0007669"/>
    <property type="project" value="TreeGrafter"/>
</dbReference>
<dbReference type="STRING" id="253628.A0A0D2A4H8"/>
<keyword evidence="5" id="KW-0418">Kinase</keyword>
<dbReference type="Gene3D" id="1.10.510.10">
    <property type="entry name" value="Transferase(Phosphotransferase) domain 1"/>
    <property type="match status" value="1"/>
</dbReference>
<dbReference type="GeneID" id="27314847"/>
<dbReference type="InterPro" id="IPR008271">
    <property type="entry name" value="Ser/Thr_kinase_AS"/>
</dbReference>